<dbReference type="Pfam" id="PF00263">
    <property type="entry name" value="Secretin"/>
    <property type="match status" value="1"/>
</dbReference>
<dbReference type="InterPro" id="IPR049997">
    <property type="entry name" value="Amuc_1098-like"/>
</dbReference>
<dbReference type="Gene3D" id="1.25.40.10">
    <property type="entry name" value="Tetratricopeptide repeat domain"/>
    <property type="match status" value="1"/>
</dbReference>
<dbReference type="SMART" id="SM00028">
    <property type="entry name" value="TPR"/>
    <property type="match status" value="2"/>
</dbReference>
<dbReference type="NCBIfam" id="NF042912">
    <property type="entry name" value="Amuc_1098_fam"/>
    <property type="match status" value="1"/>
</dbReference>
<evidence type="ECO:0000256" key="1">
    <source>
        <dbReference type="ARBA" id="ARBA00004370"/>
    </source>
</evidence>
<dbReference type="InterPro" id="IPR013105">
    <property type="entry name" value="TPR_2"/>
</dbReference>
<evidence type="ECO:0000256" key="3">
    <source>
        <dbReference type="ARBA" id="ARBA00022737"/>
    </source>
</evidence>
<comment type="similarity">
    <text evidence="7">Belongs to the bacterial secretin family.</text>
</comment>
<evidence type="ECO:0000313" key="9">
    <source>
        <dbReference type="EMBL" id="MFD2158717.1"/>
    </source>
</evidence>
<name>A0ABW4ZA23_9BACT</name>
<organism evidence="9 10">
    <name type="scientific">Rubritalea tangerina</name>
    <dbReference type="NCBI Taxonomy" id="430798"/>
    <lineage>
        <taxon>Bacteria</taxon>
        <taxon>Pseudomonadati</taxon>
        <taxon>Verrucomicrobiota</taxon>
        <taxon>Verrucomicrobiia</taxon>
        <taxon>Verrucomicrobiales</taxon>
        <taxon>Rubritaleaceae</taxon>
        <taxon>Rubritalea</taxon>
    </lineage>
</organism>
<keyword evidence="2" id="KW-0732">Signal</keyword>
<proteinExistence type="inferred from homology"/>
<feature type="repeat" description="TPR" evidence="6">
    <location>
        <begin position="173"/>
        <end position="206"/>
    </location>
</feature>
<dbReference type="Proteomes" id="UP001597389">
    <property type="component" value="Unassembled WGS sequence"/>
</dbReference>
<evidence type="ECO:0000313" key="10">
    <source>
        <dbReference type="Proteomes" id="UP001597389"/>
    </source>
</evidence>
<feature type="repeat" description="TPR" evidence="6">
    <location>
        <begin position="60"/>
        <end position="93"/>
    </location>
</feature>
<comment type="subcellular location">
    <subcellularLocation>
        <location evidence="1">Membrane</location>
    </subcellularLocation>
</comment>
<evidence type="ECO:0000256" key="7">
    <source>
        <dbReference type="RuleBase" id="RU004003"/>
    </source>
</evidence>
<comment type="caution">
    <text evidence="9">The sequence shown here is derived from an EMBL/GenBank/DDBJ whole genome shotgun (WGS) entry which is preliminary data.</text>
</comment>
<dbReference type="Pfam" id="PF07719">
    <property type="entry name" value="TPR_2"/>
    <property type="match status" value="1"/>
</dbReference>
<reference evidence="10" key="1">
    <citation type="journal article" date="2019" name="Int. J. Syst. Evol. Microbiol.">
        <title>The Global Catalogue of Microorganisms (GCM) 10K type strain sequencing project: providing services to taxonomists for standard genome sequencing and annotation.</title>
        <authorList>
            <consortium name="The Broad Institute Genomics Platform"/>
            <consortium name="The Broad Institute Genome Sequencing Center for Infectious Disease"/>
            <person name="Wu L."/>
            <person name="Ma J."/>
        </authorList>
    </citation>
    <scope>NUCLEOTIDE SEQUENCE [LARGE SCALE GENOMIC DNA]</scope>
    <source>
        <strain evidence="10">CCUG 57942</strain>
    </source>
</reference>
<dbReference type="RefSeq" id="WP_377177838.1">
    <property type="nucleotide sequence ID" value="NZ_JBHUJB010000031.1"/>
</dbReference>
<keyword evidence="3" id="KW-0677">Repeat</keyword>
<dbReference type="SUPFAM" id="SSF48452">
    <property type="entry name" value="TPR-like"/>
    <property type="match status" value="1"/>
</dbReference>
<dbReference type="PANTHER" id="PTHR30332">
    <property type="entry name" value="PROBABLE GENERAL SECRETION PATHWAY PROTEIN D"/>
    <property type="match status" value="1"/>
</dbReference>
<keyword evidence="10" id="KW-1185">Reference proteome</keyword>
<evidence type="ECO:0000256" key="6">
    <source>
        <dbReference type="PROSITE-ProRule" id="PRU00339"/>
    </source>
</evidence>
<evidence type="ECO:0000256" key="2">
    <source>
        <dbReference type="ARBA" id="ARBA00022729"/>
    </source>
</evidence>
<keyword evidence="5" id="KW-0472">Membrane</keyword>
<dbReference type="InterPro" id="IPR011990">
    <property type="entry name" value="TPR-like_helical_dom_sf"/>
</dbReference>
<keyword evidence="4 6" id="KW-0802">TPR repeat</keyword>
<evidence type="ECO:0000256" key="4">
    <source>
        <dbReference type="ARBA" id="ARBA00022803"/>
    </source>
</evidence>
<accession>A0ABW4ZA23</accession>
<dbReference type="EMBL" id="JBHUJB010000031">
    <property type="protein sequence ID" value="MFD2158717.1"/>
    <property type="molecule type" value="Genomic_DNA"/>
</dbReference>
<evidence type="ECO:0000259" key="8">
    <source>
        <dbReference type="Pfam" id="PF00263"/>
    </source>
</evidence>
<dbReference type="InterPro" id="IPR004846">
    <property type="entry name" value="T2SS/T3SS_dom"/>
</dbReference>
<protein>
    <submittedName>
        <fullName evidence="9">Amuc_1098 family type IV pilus outer membrane protein</fullName>
    </submittedName>
</protein>
<gene>
    <name evidence="9" type="ORF">ACFSW8_07405</name>
</gene>
<feature type="domain" description="Type II/III secretion system secretin-like" evidence="8">
    <location>
        <begin position="584"/>
        <end position="782"/>
    </location>
</feature>
<dbReference type="PANTHER" id="PTHR30332:SF24">
    <property type="entry name" value="SECRETIN GSPD-RELATED"/>
    <property type="match status" value="1"/>
</dbReference>
<dbReference type="InterPro" id="IPR050810">
    <property type="entry name" value="Bact_Secretion_Sys_Channel"/>
</dbReference>
<sequence>MVRSISEYSAGARWVGRNLTHSCVVGIVLSMAGGALMAQSHDAQIAQKESAKRAENVVLAQELLLAGDDFYRQQKYQEAVSNYSQAYSLLPRGAVSNEIKKASAERYAQAAIEQSKSLSRFGQYDEARDLLKSVLAEAMPDHKGVKQRLAQLDDPIRTNPVLTLEHSKDAEAAGKWLRKAEGYYNLGKFDDALAAYEEVLHLDPYNKAARRGMERLNAAKTDYYRTAYDQTRSEALMQVDSQWELKVNSSLETLQQSSEAERAEMRIQEVYANKIKQIVVPIVDLQDVGIEEAYDLVRVWAREYDQSTVDSNEKGANFVLNIGDKDSDWGKMIRSKRINLNLRSVPLDKVLDFISNATGTQWRFSDHAVIVTPSGAADGSIHRRTFRVPPTFMQDAASKSGASDDPFADEPSDSGALTARVTAKEFLTSLGVSFPDGASAKYIRGSGILMVSNTLQNLDIIEQYVRTYSQSENVQVVLKVTVMDVLRSDVEELGFDWLLGSSSGQTVVSGGTQGNGYPIAQDGLAFPSNSGPVTSGLRSGDTMFEKSFLDRAILRDETFTGPPERAPGVLRLASDDVAVILRGLSQKKSLDRMDTPTIIARSGEKATLFSGREFIYPTEYEPPEIPNTVVTDLNGNFPVTSATATAFETRLVGLSLEAECTVSEDKNYVDVKLFSEIVDFDGFVNYGSPISAPQTVPSTGEVVNVDLNQNAILMPVFRPIRLNTAVTVQDGSSFVIAGLNQSSIETVEDKVPILGDIPLAGRFFKSEGIQKSDRALFIFVNVELKDPTGKNWRDR</sequence>
<evidence type="ECO:0000256" key="5">
    <source>
        <dbReference type="ARBA" id="ARBA00023136"/>
    </source>
</evidence>
<dbReference type="InterPro" id="IPR019734">
    <property type="entry name" value="TPR_rpt"/>
</dbReference>
<dbReference type="PROSITE" id="PS50005">
    <property type="entry name" value="TPR"/>
    <property type="match status" value="2"/>
</dbReference>